<dbReference type="SMART" id="SM01325">
    <property type="entry name" value="DUF3160"/>
    <property type="match status" value="1"/>
</dbReference>
<name>X1DU72_9ZZZZ</name>
<dbReference type="InterPro" id="IPR022601">
    <property type="entry name" value="DUF3160"/>
</dbReference>
<protein>
    <recommendedName>
        <fullName evidence="2">DUF3160 domain-containing protein</fullName>
    </recommendedName>
</protein>
<proteinExistence type="predicted"/>
<dbReference type="Pfam" id="PF11369">
    <property type="entry name" value="DUF3160"/>
    <property type="match status" value="1"/>
</dbReference>
<reference evidence="1" key="1">
    <citation type="journal article" date="2014" name="Front. Microbiol.">
        <title>High frequency of phylogenetically diverse reductive dehalogenase-homologous genes in deep subseafloor sedimentary metagenomes.</title>
        <authorList>
            <person name="Kawai M."/>
            <person name="Futagami T."/>
            <person name="Toyoda A."/>
            <person name="Takaki Y."/>
            <person name="Nishi S."/>
            <person name="Hori S."/>
            <person name="Arai W."/>
            <person name="Tsubouchi T."/>
            <person name="Morono Y."/>
            <person name="Uchiyama I."/>
            <person name="Ito T."/>
            <person name="Fujiyama A."/>
            <person name="Inagaki F."/>
            <person name="Takami H."/>
        </authorList>
    </citation>
    <scope>NUCLEOTIDE SEQUENCE</scope>
    <source>
        <strain evidence="1">Expedition CK06-06</strain>
    </source>
</reference>
<evidence type="ECO:0000313" key="1">
    <source>
        <dbReference type="EMBL" id="GAH23722.1"/>
    </source>
</evidence>
<comment type="caution">
    <text evidence="1">The sequence shown here is derived from an EMBL/GenBank/DDBJ whole genome shotgun (WGS) entry which is preliminary data.</text>
</comment>
<dbReference type="EMBL" id="BARU01000682">
    <property type="protein sequence ID" value="GAH23722.1"/>
    <property type="molecule type" value="Genomic_DNA"/>
</dbReference>
<feature type="non-terminal residue" evidence="1">
    <location>
        <position position="1"/>
    </location>
</feature>
<sequence>VNLQGLGDELNSEIINQLETYGFALIDDGTEDIFYPVDYDFNLETPMYISTDLCLHVLHSIFDNCLRIIEMEYFYGNFSSMINTLREDQMDLYTVIVEPELKEALQYNVAYLTVLMQLLDDTTSIPSYVNTLVSDELDNLEQGVEDYSAIFGYLEDYTQYKPRGHYTRSDAFKRYFRTMMYAGRMGFVLDDQSASNPIGVKQTRMALALVYSFNEEIGDKVVWDYWDKICRTTDFLVGGSDDLTPVEYFSVWEEFSGDFFEIDKIQIPDVKLRMIDSNSAFLDPNTRVRKSPVEQIDLAAYPYFNITRMEAVKTEFREFLNYTLKTGYNSLQIEEFGHLVTFDDVIDGQIVENYEIFAEDDPFRIRHEQYQEYYSDFFEEADNLGISTYVYTRIPYLPQPVEDYLGGLNPSNFERIVSLYINAINEFFTRFPTVDGLQVITGEVGGSHNVLDYYGATHVMKLGQTCQRRSNRRLGGSPHVR</sequence>
<evidence type="ECO:0008006" key="2">
    <source>
        <dbReference type="Google" id="ProtNLM"/>
    </source>
</evidence>
<organism evidence="1">
    <name type="scientific">marine sediment metagenome</name>
    <dbReference type="NCBI Taxonomy" id="412755"/>
    <lineage>
        <taxon>unclassified sequences</taxon>
        <taxon>metagenomes</taxon>
        <taxon>ecological metagenomes</taxon>
    </lineage>
</organism>
<gene>
    <name evidence="1" type="ORF">S03H2_02120</name>
</gene>
<accession>X1DU72</accession>
<dbReference type="AlphaFoldDB" id="X1DU72"/>